<dbReference type="SMART" id="SM00248">
    <property type="entry name" value="ANK"/>
    <property type="match status" value="8"/>
</dbReference>
<feature type="compositionally biased region" description="Polar residues" evidence="2">
    <location>
        <begin position="1"/>
        <end position="19"/>
    </location>
</feature>
<gene>
    <name evidence="3" type="ORF">GMRT_12533</name>
</gene>
<name>A0A4Z1T7D1_GIAMU</name>
<dbReference type="Pfam" id="PF12796">
    <property type="entry name" value="Ank_2"/>
    <property type="match status" value="2"/>
</dbReference>
<dbReference type="InterPro" id="IPR036770">
    <property type="entry name" value="Ankyrin_rpt-contain_sf"/>
</dbReference>
<dbReference type="AlphaFoldDB" id="A0A4Z1T7D1"/>
<dbReference type="PANTHER" id="PTHR24120:SF4">
    <property type="entry name" value="GH07239P"/>
    <property type="match status" value="1"/>
</dbReference>
<accession>A0A4Z1T7D1</accession>
<dbReference type="PANTHER" id="PTHR24120">
    <property type="entry name" value="GH07239P"/>
    <property type="match status" value="1"/>
</dbReference>
<dbReference type="EMBL" id="VDLU01000002">
    <property type="protein sequence ID" value="TNJ28401.1"/>
    <property type="molecule type" value="Genomic_DNA"/>
</dbReference>
<reference evidence="3 4" key="1">
    <citation type="submission" date="2019-05" db="EMBL/GenBank/DDBJ databases">
        <title>The compact genome of Giardia muris reveals important steps in the evolution of intestinal protozoan parasites.</title>
        <authorList>
            <person name="Xu F."/>
            <person name="Jimenez-Gonzalez A."/>
            <person name="Einarsson E."/>
            <person name="Astvaldsson A."/>
            <person name="Peirasmaki D."/>
            <person name="Eckmann L."/>
            <person name="Andersson J.O."/>
            <person name="Svard S.G."/>
            <person name="Jerlstrom-Hultqvist J."/>
        </authorList>
    </citation>
    <scope>NUCLEOTIDE SEQUENCE [LARGE SCALE GENOMIC DNA]</scope>
    <source>
        <strain evidence="3 4">Roberts-Thomson</strain>
    </source>
</reference>
<feature type="repeat" description="ANK" evidence="1">
    <location>
        <begin position="354"/>
        <end position="374"/>
    </location>
</feature>
<dbReference type="Proteomes" id="UP000315496">
    <property type="component" value="Chromosome 2"/>
</dbReference>
<evidence type="ECO:0000256" key="1">
    <source>
        <dbReference type="PROSITE-ProRule" id="PRU00023"/>
    </source>
</evidence>
<dbReference type="PROSITE" id="PS50088">
    <property type="entry name" value="ANK_REPEAT"/>
    <property type="match status" value="1"/>
</dbReference>
<organism evidence="3 4">
    <name type="scientific">Giardia muris</name>
    <dbReference type="NCBI Taxonomy" id="5742"/>
    <lineage>
        <taxon>Eukaryota</taxon>
        <taxon>Metamonada</taxon>
        <taxon>Diplomonadida</taxon>
        <taxon>Hexamitidae</taxon>
        <taxon>Giardiinae</taxon>
        <taxon>Giardia</taxon>
    </lineage>
</organism>
<feature type="region of interest" description="Disordered" evidence="2">
    <location>
        <begin position="182"/>
        <end position="208"/>
    </location>
</feature>
<feature type="region of interest" description="Disordered" evidence="2">
    <location>
        <begin position="1"/>
        <end position="27"/>
    </location>
</feature>
<evidence type="ECO:0000313" key="4">
    <source>
        <dbReference type="Proteomes" id="UP000315496"/>
    </source>
</evidence>
<evidence type="ECO:0000313" key="3">
    <source>
        <dbReference type="EMBL" id="TNJ28401.1"/>
    </source>
</evidence>
<dbReference type="InterPro" id="IPR002110">
    <property type="entry name" value="Ankyrin_rpt"/>
</dbReference>
<dbReference type="VEuPathDB" id="GiardiaDB:GMRT_12533"/>
<sequence>MSQACTCSQTSGDGGSSRSVAMPPRRAPKIVIHPGLRLNSKSETQMVTLGSYASSSQDMSPLHETKELQPFSLLQREDVSVSLKEPGVEWQLRDYEAVQFQTSDALVDSFDDVFPTDNEGETNTLCLGAAELEPVSDSFTTVISGQPSMDTPGVGMPSGSTPAQVQQIRVLLPAPTRRTKTIAFTDEPKEAHSLQSEPDTESKDEGDASADSILCYEYEESVEGLIQAARNDDLEGIERLLRFAGTYGKDGWFALGVCTLRCNVDGVQLLLEKEAGMTLNFKVNVGGWVFEGAASIHIAARQRYTGIVSVLAEREHGLVNGATLLTPLMISAYQGDADGVAILARYGTRQTSKQGRTALMFAAQNGHADCVQLLHDEIGIQDERGWTALCYASDAGHAAVVSLLLPEARMTILHAPERLSSSGVFFNLMSGTALMLAAWNGHADCVRLLVGLEAGMATDKYMNTALLAAATAGHPDCVSILMEYEAKKTDSGGRTALMKAVNEGNIGCAELLGPREAGVTDTRNICALDHAVRSDSAAMVRLILEFEGEKYGKRVRRWRNTRKYLCSLITRYLQAQQEPEM</sequence>
<evidence type="ECO:0000256" key="2">
    <source>
        <dbReference type="SAM" id="MobiDB-lite"/>
    </source>
</evidence>
<dbReference type="SUPFAM" id="SSF48403">
    <property type="entry name" value="Ankyrin repeat"/>
    <property type="match status" value="1"/>
</dbReference>
<dbReference type="OrthoDB" id="10252328at2759"/>
<keyword evidence="4" id="KW-1185">Reference proteome</keyword>
<dbReference type="PROSITE" id="PS50297">
    <property type="entry name" value="ANK_REP_REGION"/>
    <property type="match status" value="1"/>
</dbReference>
<comment type="caution">
    <text evidence="3">The sequence shown here is derived from an EMBL/GenBank/DDBJ whole genome shotgun (WGS) entry which is preliminary data.</text>
</comment>
<dbReference type="Gene3D" id="1.25.40.20">
    <property type="entry name" value="Ankyrin repeat-containing domain"/>
    <property type="match status" value="3"/>
</dbReference>
<protein>
    <submittedName>
        <fullName evidence="3">Ankyrin repeat protein 1</fullName>
    </submittedName>
</protein>
<proteinExistence type="predicted"/>
<keyword evidence="1" id="KW-0040">ANK repeat</keyword>